<dbReference type="InterPro" id="IPR008952">
    <property type="entry name" value="Tetraspanin_EC2_sf"/>
</dbReference>
<keyword evidence="2" id="KW-0812">Transmembrane</keyword>
<dbReference type="STRING" id="35525.A0A0N8AA87"/>
<dbReference type="PRINTS" id="PR00259">
    <property type="entry name" value="TMFOUR"/>
</dbReference>
<name>A0A0N8AA87_9CRUS</name>
<keyword evidence="6" id="KW-1185">Reference proteome</keyword>
<keyword evidence="4" id="KW-0472">Membrane</keyword>
<accession>A0A0N8AA87</accession>
<dbReference type="InterPro" id="IPR018499">
    <property type="entry name" value="Tetraspanin/Peripherin"/>
</dbReference>
<dbReference type="Pfam" id="PF00335">
    <property type="entry name" value="Tetraspanin"/>
    <property type="match status" value="1"/>
</dbReference>
<comment type="subcellular location">
    <subcellularLocation>
        <location evidence="1">Membrane</location>
        <topology evidence="1">Multi-pass membrane protein</topology>
    </subcellularLocation>
</comment>
<comment type="caution">
    <text evidence="5">The sequence shown here is derived from an EMBL/GenBank/DDBJ whole genome shotgun (WGS) entry which is preliminary data.</text>
</comment>
<protein>
    <submittedName>
        <fullName evidence="5">Tetraspanin</fullName>
    </submittedName>
</protein>
<evidence type="ECO:0000313" key="5">
    <source>
        <dbReference type="EMBL" id="KZS16672.1"/>
    </source>
</evidence>
<organism evidence="5 6">
    <name type="scientific">Daphnia magna</name>
    <dbReference type="NCBI Taxonomy" id="35525"/>
    <lineage>
        <taxon>Eukaryota</taxon>
        <taxon>Metazoa</taxon>
        <taxon>Ecdysozoa</taxon>
        <taxon>Arthropoda</taxon>
        <taxon>Crustacea</taxon>
        <taxon>Branchiopoda</taxon>
        <taxon>Diplostraca</taxon>
        <taxon>Cladocera</taxon>
        <taxon>Anomopoda</taxon>
        <taxon>Daphniidae</taxon>
        <taxon>Daphnia</taxon>
    </lineage>
</organism>
<evidence type="ECO:0000256" key="3">
    <source>
        <dbReference type="ARBA" id="ARBA00022989"/>
    </source>
</evidence>
<dbReference type="Gene3D" id="1.10.1450.10">
    <property type="entry name" value="Tetraspanin"/>
    <property type="match status" value="1"/>
</dbReference>
<evidence type="ECO:0000256" key="1">
    <source>
        <dbReference type="ARBA" id="ARBA00004141"/>
    </source>
</evidence>
<reference evidence="5 6" key="1">
    <citation type="submission" date="2016-03" db="EMBL/GenBank/DDBJ databases">
        <title>EvidentialGene: Evidence-directed Construction of Genes on Genomes.</title>
        <authorList>
            <person name="Gilbert D.G."/>
            <person name="Choi J.-H."/>
            <person name="Mockaitis K."/>
            <person name="Colbourne J."/>
            <person name="Pfrender M."/>
        </authorList>
    </citation>
    <scope>NUCLEOTIDE SEQUENCE [LARGE SCALE GENOMIC DNA]</scope>
    <source>
        <strain evidence="5 6">Xinb3</strain>
        <tissue evidence="5">Complete organism</tissue>
    </source>
</reference>
<evidence type="ECO:0000256" key="2">
    <source>
        <dbReference type="ARBA" id="ARBA00022692"/>
    </source>
</evidence>
<gene>
    <name evidence="5" type="ORF">APZ42_017284</name>
</gene>
<proteinExistence type="predicted"/>
<dbReference type="OrthoDB" id="10051670at2759"/>
<dbReference type="EMBL" id="LRGB01000687">
    <property type="protein sequence ID" value="KZS16672.1"/>
    <property type="molecule type" value="Genomic_DNA"/>
</dbReference>
<dbReference type="Proteomes" id="UP000076858">
    <property type="component" value="Unassembled WGS sequence"/>
</dbReference>
<keyword evidence="3" id="KW-1133">Transmembrane helix</keyword>
<dbReference type="AlphaFoldDB" id="A0A0N8AA87"/>
<evidence type="ECO:0000313" key="6">
    <source>
        <dbReference type="Proteomes" id="UP000076858"/>
    </source>
</evidence>
<dbReference type="SUPFAM" id="SSF48652">
    <property type="entry name" value="Tetraspanin"/>
    <property type="match status" value="1"/>
</dbReference>
<evidence type="ECO:0000256" key="4">
    <source>
        <dbReference type="ARBA" id="ARBA00023136"/>
    </source>
</evidence>
<dbReference type="GO" id="GO:0016020">
    <property type="term" value="C:membrane"/>
    <property type="evidence" value="ECO:0007669"/>
    <property type="project" value="UniProtKB-SubCell"/>
</dbReference>
<sequence length="242" mass="27540">MPKKIQIAYSLHTLNAISTVLAVVVMALCLWLRYEWDFKHYVYELEAQQVLWTGPYILIAASSLTMATSILGSWATVIEDCQLISLFALASALSIVLGMAGLAYTLNHGIFHSDLTPWLEERFWVLFHEMDYNERSARILRIIQEDMECCGPSDWKDYQTFNKVLPDECRSPVTGNIAGGSCAEEFALWMEPRTGWLSGIALLLVVIQMGSIFISLWLRKLILLERSKDNRPYRLVVESAKV</sequence>